<dbReference type="AlphaFoldDB" id="A0A9D3PZK3"/>
<feature type="transmembrane region" description="Helical" evidence="6">
    <location>
        <begin position="254"/>
        <end position="275"/>
    </location>
</feature>
<dbReference type="Proteomes" id="UP001046870">
    <property type="component" value="Chromosome 10"/>
</dbReference>
<dbReference type="PANTHER" id="PTHR12080:SF108">
    <property type="entry name" value="VASCULAR ENDOTHELIAL GROWTH FACTOR RECEPTOR 1"/>
    <property type="match status" value="1"/>
</dbReference>
<evidence type="ECO:0000256" key="2">
    <source>
        <dbReference type="ARBA" id="ARBA00022729"/>
    </source>
</evidence>
<dbReference type="GO" id="GO:0016020">
    <property type="term" value="C:membrane"/>
    <property type="evidence" value="ECO:0007669"/>
    <property type="project" value="UniProtKB-SubCell"/>
</dbReference>
<protein>
    <recommendedName>
        <fullName evidence="9">Ig-like domain-containing protein</fullName>
    </recommendedName>
</protein>
<keyword evidence="6" id="KW-0812">Transmembrane</keyword>
<dbReference type="PANTHER" id="PTHR12080">
    <property type="entry name" value="SIGNALING LYMPHOCYTIC ACTIVATION MOLECULE"/>
    <property type="match status" value="1"/>
</dbReference>
<keyword evidence="8" id="KW-1185">Reference proteome</keyword>
<dbReference type="EMBL" id="JAFDVH010000010">
    <property type="protein sequence ID" value="KAG7469051.1"/>
    <property type="molecule type" value="Genomic_DNA"/>
</dbReference>
<comment type="caution">
    <text evidence="7">The sequence shown here is derived from an EMBL/GenBank/DDBJ whole genome shotgun (WGS) entry which is preliminary data.</text>
</comment>
<evidence type="ECO:0000256" key="4">
    <source>
        <dbReference type="ARBA" id="ARBA00023180"/>
    </source>
</evidence>
<evidence type="ECO:0008006" key="9">
    <source>
        <dbReference type="Google" id="ProtNLM"/>
    </source>
</evidence>
<accession>A0A9D3PZK3</accession>
<dbReference type="Gene3D" id="2.60.40.10">
    <property type="entry name" value="Immunoglobulins"/>
    <property type="match status" value="2"/>
</dbReference>
<dbReference type="GO" id="GO:0005911">
    <property type="term" value="C:cell-cell junction"/>
    <property type="evidence" value="ECO:0007669"/>
    <property type="project" value="TreeGrafter"/>
</dbReference>
<dbReference type="InterPro" id="IPR036179">
    <property type="entry name" value="Ig-like_dom_sf"/>
</dbReference>
<reference evidence="7" key="1">
    <citation type="submission" date="2021-01" db="EMBL/GenBank/DDBJ databases">
        <authorList>
            <person name="Zahm M."/>
            <person name="Roques C."/>
            <person name="Cabau C."/>
            <person name="Klopp C."/>
            <person name="Donnadieu C."/>
            <person name="Jouanno E."/>
            <person name="Lampietro C."/>
            <person name="Louis A."/>
            <person name="Herpin A."/>
            <person name="Echchiki A."/>
            <person name="Berthelot C."/>
            <person name="Parey E."/>
            <person name="Roest-Crollius H."/>
            <person name="Braasch I."/>
            <person name="Postlethwait J."/>
            <person name="Bobe J."/>
            <person name="Montfort J."/>
            <person name="Bouchez O."/>
            <person name="Begum T."/>
            <person name="Mejri S."/>
            <person name="Adams A."/>
            <person name="Chen W.-J."/>
            <person name="Guiguen Y."/>
        </authorList>
    </citation>
    <scope>NUCLEOTIDE SEQUENCE</scope>
    <source>
        <strain evidence="7">YG-15Mar2019-1</strain>
        <tissue evidence="7">Brain</tissue>
    </source>
</reference>
<keyword evidence="2" id="KW-0732">Signal</keyword>
<dbReference type="InterPro" id="IPR015631">
    <property type="entry name" value="CD2/SLAM_rcpt"/>
</dbReference>
<dbReference type="SUPFAM" id="SSF48726">
    <property type="entry name" value="Immunoglobulin"/>
    <property type="match status" value="2"/>
</dbReference>
<keyword evidence="3 6" id="KW-0472">Membrane</keyword>
<evidence type="ECO:0000256" key="5">
    <source>
        <dbReference type="SAM" id="MobiDB-lite"/>
    </source>
</evidence>
<evidence type="ECO:0000313" key="7">
    <source>
        <dbReference type="EMBL" id="KAG7469051.1"/>
    </source>
</evidence>
<evidence type="ECO:0000256" key="3">
    <source>
        <dbReference type="ARBA" id="ARBA00023136"/>
    </source>
</evidence>
<organism evidence="7 8">
    <name type="scientific">Megalops atlanticus</name>
    <name type="common">Tarpon</name>
    <name type="synonym">Clupea gigantea</name>
    <dbReference type="NCBI Taxonomy" id="7932"/>
    <lineage>
        <taxon>Eukaryota</taxon>
        <taxon>Metazoa</taxon>
        <taxon>Chordata</taxon>
        <taxon>Craniata</taxon>
        <taxon>Vertebrata</taxon>
        <taxon>Euteleostomi</taxon>
        <taxon>Actinopterygii</taxon>
        <taxon>Neopterygii</taxon>
        <taxon>Teleostei</taxon>
        <taxon>Elopiformes</taxon>
        <taxon>Megalopidae</taxon>
        <taxon>Megalops</taxon>
    </lineage>
</organism>
<gene>
    <name evidence="7" type="ORF">MATL_G00124720</name>
</gene>
<dbReference type="InterPro" id="IPR013783">
    <property type="entry name" value="Ig-like_fold"/>
</dbReference>
<comment type="subcellular location">
    <subcellularLocation>
        <location evidence="1">Membrane</location>
    </subcellularLocation>
</comment>
<keyword evidence="6" id="KW-1133">Transmembrane helix</keyword>
<evidence type="ECO:0000256" key="6">
    <source>
        <dbReference type="SAM" id="Phobius"/>
    </source>
</evidence>
<evidence type="ECO:0000313" key="8">
    <source>
        <dbReference type="Proteomes" id="UP001046870"/>
    </source>
</evidence>
<evidence type="ECO:0000256" key="1">
    <source>
        <dbReference type="ARBA" id="ARBA00004370"/>
    </source>
</evidence>
<dbReference type="OrthoDB" id="8841032at2759"/>
<sequence length="527" mass="56924">MQVAGHSGGSGSSQWNSSERNSVTGKLQWGRCAGVMGSRPLCSFWGVFLSLSLSHSLSVRFQSQQPLHVIPTQTLVLEAQINRTQGERITTVTWEREAEGGASTGKVRVAEFPEKAASSRITVEQQGAVLMVKNFRHEDRGVYRITVTDQAGASTSAECIVREYEAVHHVSVSINVSHSVLRCGEAWGTDPTFSWLHDSVTMTPQVGRVSADGKTLHLSAVPCGHFTCIVSNSLGHSSATYTADACERGGSGTAVAVGLLVILLLLGGALAFLLWRRHRRHKNRGERLNDRYEDQLGPLDGQSSQGLLYLYQGRSGWVPHNSNTEALPHPSTGDCQLFPSHTGVFQAGWLCCPHRVGLLAWRSSSVIVPELRVLPHSSQHAEPWVQVRAERHTADTAWPPARLRGVCMGVNTPCPWGTPGKHSQETLPASPPLSDPRLYAHSLTAAALHFLHGAVCRKETLPGAPWAGVPLQEQWAIVAVWYGAVSPALISDQNAGVGVDEEEEEMRKERGGDGSGVGETAGGKIVR</sequence>
<keyword evidence="4" id="KW-0325">Glycoprotein</keyword>
<name>A0A9D3PZK3_MEGAT</name>
<feature type="region of interest" description="Disordered" evidence="5">
    <location>
        <begin position="496"/>
        <end position="527"/>
    </location>
</feature>
<proteinExistence type="predicted"/>